<dbReference type="AlphaFoldDB" id="A0A9Y2ICK2"/>
<feature type="region of interest" description="Disordered" evidence="1">
    <location>
        <begin position="36"/>
        <end position="56"/>
    </location>
</feature>
<keyword evidence="3" id="KW-1185">Reference proteome</keyword>
<evidence type="ECO:0000313" key="2">
    <source>
        <dbReference type="EMBL" id="WIX76008.1"/>
    </source>
</evidence>
<feature type="region of interest" description="Disordered" evidence="1">
    <location>
        <begin position="84"/>
        <end position="106"/>
    </location>
</feature>
<dbReference type="RefSeq" id="WP_285966770.1">
    <property type="nucleotide sequence ID" value="NZ_CP127294.1"/>
</dbReference>
<feature type="compositionally biased region" description="Low complexity" evidence="1">
    <location>
        <begin position="86"/>
        <end position="106"/>
    </location>
</feature>
<evidence type="ECO:0000313" key="3">
    <source>
        <dbReference type="Proteomes" id="UP001236014"/>
    </source>
</evidence>
<organism evidence="2 3">
    <name type="scientific">Amycolatopsis carbonis</name>
    <dbReference type="NCBI Taxonomy" id="715471"/>
    <lineage>
        <taxon>Bacteria</taxon>
        <taxon>Bacillati</taxon>
        <taxon>Actinomycetota</taxon>
        <taxon>Actinomycetes</taxon>
        <taxon>Pseudonocardiales</taxon>
        <taxon>Pseudonocardiaceae</taxon>
        <taxon>Amycolatopsis</taxon>
    </lineage>
</organism>
<protein>
    <submittedName>
        <fullName evidence="2">Uncharacterized protein</fullName>
    </submittedName>
</protein>
<feature type="compositionally biased region" description="Basic and acidic residues" evidence="1">
    <location>
        <begin position="37"/>
        <end position="56"/>
    </location>
</feature>
<dbReference type="KEGG" id="acab:QRX50_31615"/>
<proteinExistence type="predicted"/>
<name>A0A9Y2ICK2_9PSEU</name>
<sequence>MTQPTPMTPHKALAAWVNFANLFDQLVNNLDEYLPEIDGKPAIDDGAGHDGEDDNDRKTVLDALKDARAAADFVTGRYARYAFNSQPQPAQQPVQQQPAQYTYPQQ</sequence>
<dbReference type="EMBL" id="CP127294">
    <property type="protein sequence ID" value="WIX76008.1"/>
    <property type="molecule type" value="Genomic_DNA"/>
</dbReference>
<reference evidence="2 3" key="1">
    <citation type="submission" date="2023-06" db="EMBL/GenBank/DDBJ databases">
        <authorList>
            <person name="Oyuntsetseg B."/>
            <person name="Kim S.B."/>
        </authorList>
    </citation>
    <scope>NUCLEOTIDE SEQUENCE [LARGE SCALE GENOMIC DNA]</scope>
    <source>
        <strain evidence="2 3">2-15</strain>
    </source>
</reference>
<gene>
    <name evidence="2" type="ORF">QRX50_31615</name>
</gene>
<evidence type="ECO:0000256" key="1">
    <source>
        <dbReference type="SAM" id="MobiDB-lite"/>
    </source>
</evidence>
<accession>A0A9Y2ICK2</accession>
<dbReference type="Proteomes" id="UP001236014">
    <property type="component" value="Chromosome"/>
</dbReference>